<dbReference type="Proteomes" id="UP001432062">
    <property type="component" value="Chromosome"/>
</dbReference>
<evidence type="ECO:0000313" key="2">
    <source>
        <dbReference type="Proteomes" id="UP001432062"/>
    </source>
</evidence>
<protein>
    <submittedName>
        <fullName evidence="1">Uncharacterized protein</fullName>
    </submittedName>
</protein>
<dbReference type="EMBL" id="CP109441">
    <property type="protein sequence ID" value="WUV45767.1"/>
    <property type="molecule type" value="Genomic_DNA"/>
</dbReference>
<reference evidence="1" key="1">
    <citation type="submission" date="2022-10" db="EMBL/GenBank/DDBJ databases">
        <title>The complete genomes of actinobacterial strains from the NBC collection.</title>
        <authorList>
            <person name="Joergensen T.S."/>
            <person name="Alvarez Arevalo M."/>
            <person name="Sterndorff E.B."/>
            <person name="Faurdal D."/>
            <person name="Vuksanovic O."/>
            <person name="Mourched A.-S."/>
            <person name="Charusanti P."/>
            <person name="Shaw S."/>
            <person name="Blin K."/>
            <person name="Weber T."/>
        </authorList>
    </citation>
    <scope>NUCLEOTIDE SEQUENCE</scope>
    <source>
        <strain evidence="1">NBC_01482</strain>
    </source>
</reference>
<keyword evidence="2" id="KW-1185">Reference proteome</keyword>
<proteinExistence type="predicted"/>
<name>A0ABZ1YR64_9NOCA</name>
<gene>
    <name evidence="1" type="ORF">OG563_42925</name>
</gene>
<evidence type="ECO:0000313" key="1">
    <source>
        <dbReference type="EMBL" id="WUV45767.1"/>
    </source>
</evidence>
<sequence length="170" mass="18988">MNQRLFDFIDEALRQCFDSGAGPYPWLCRDDVERVLSDDARWRVMHGRLAAMEWGSGESTGNVAVTSERLLITPDGLLYAAGLSAPLRRGATRRVAAGTMLRPLYYLATPPPLFESIVDRVGTTSMLRGAVSAVDNRLGHDLLFPWPLDAALRRMLDAQPVMRMEPNGWR</sequence>
<organism evidence="1 2">
    <name type="scientific">Nocardia vinacea</name>
    <dbReference type="NCBI Taxonomy" id="96468"/>
    <lineage>
        <taxon>Bacteria</taxon>
        <taxon>Bacillati</taxon>
        <taxon>Actinomycetota</taxon>
        <taxon>Actinomycetes</taxon>
        <taxon>Mycobacteriales</taxon>
        <taxon>Nocardiaceae</taxon>
        <taxon>Nocardia</taxon>
    </lineage>
</organism>
<dbReference type="Gene3D" id="3.40.50.720">
    <property type="entry name" value="NAD(P)-binding Rossmann-like Domain"/>
    <property type="match status" value="1"/>
</dbReference>
<accession>A0ABZ1YR64</accession>
<dbReference type="RefSeq" id="WP_327098971.1">
    <property type="nucleotide sequence ID" value="NZ_CP109149.1"/>
</dbReference>